<evidence type="ECO:0000313" key="2">
    <source>
        <dbReference type="Proteomes" id="UP000245609"/>
    </source>
</evidence>
<evidence type="ECO:0000313" key="1">
    <source>
        <dbReference type="EMBL" id="PVV02065.1"/>
    </source>
</evidence>
<dbReference type="OrthoDB" id="71227at2759"/>
<protein>
    <submittedName>
        <fullName evidence="1">Uncharacterized protein</fullName>
    </submittedName>
</protein>
<dbReference type="GO" id="GO:0006335">
    <property type="term" value="P:DNA replication-dependent chromatin assembly"/>
    <property type="evidence" value="ECO:0007669"/>
    <property type="project" value="InterPro"/>
</dbReference>
<dbReference type="GO" id="GO:0033186">
    <property type="term" value="C:CAF-1 complex"/>
    <property type="evidence" value="ECO:0007669"/>
    <property type="project" value="TreeGrafter"/>
</dbReference>
<gene>
    <name evidence="1" type="ORF">BB560_003489</name>
</gene>
<dbReference type="EMBL" id="MBFS01000629">
    <property type="protein sequence ID" value="PVV02065.1"/>
    <property type="molecule type" value="Genomic_DNA"/>
</dbReference>
<dbReference type="GO" id="GO:0006334">
    <property type="term" value="P:nucleosome assembly"/>
    <property type="evidence" value="ECO:0007669"/>
    <property type="project" value="TreeGrafter"/>
</dbReference>
<name>A0A2T9ZBW5_9FUNG</name>
<dbReference type="AlphaFoldDB" id="A0A2T9ZBW5"/>
<dbReference type="PANTHER" id="PTHR15271">
    <property type="entry name" value="CHROMATIN ASSEMBLY FACTOR 1 SUBUNIT B"/>
    <property type="match status" value="1"/>
</dbReference>
<dbReference type="SUPFAM" id="SSF50978">
    <property type="entry name" value="WD40 repeat-like"/>
    <property type="match status" value="1"/>
</dbReference>
<accession>A0A2T9ZBW5</accession>
<reference evidence="1 2" key="1">
    <citation type="journal article" date="2018" name="MBio">
        <title>Comparative Genomics Reveals the Core Gene Toolbox for the Fungus-Insect Symbiosis.</title>
        <authorList>
            <person name="Wang Y."/>
            <person name="Stata M."/>
            <person name="Wang W."/>
            <person name="Stajich J.E."/>
            <person name="White M.M."/>
            <person name="Moncalvo J.M."/>
        </authorList>
    </citation>
    <scope>NUCLEOTIDE SEQUENCE [LARGE SCALE GENOMIC DNA]</scope>
    <source>
        <strain evidence="1 2">SC-DP-2</strain>
    </source>
</reference>
<dbReference type="InterPro" id="IPR036322">
    <property type="entry name" value="WD40_repeat_dom_sf"/>
</dbReference>
<dbReference type="GO" id="GO:0005634">
    <property type="term" value="C:nucleus"/>
    <property type="evidence" value="ECO:0007669"/>
    <property type="project" value="TreeGrafter"/>
</dbReference>
<dbReference type="Proteomes" id="UP000245609">
    <property type="component" value="Unassembled WGS sequence"/>
</dbReference>
<dbReference type="InterPro" id="IPR045145">
    <property type="entry name" value="PTHR15271"/>
</dbReference>
<proteinExistence type="predicted"/>
<keyword evidence="2" id="KW-1185">Reference proteome</keyword>
<dbReference type="Gene3D" id="2.130.10.10">
    <property type="entry name" value="YVTN repeat-like/Quinoprotein amine dehydrogenase"/>
    <property type="match status" value="1"/>
</dbReference>
<dbReference type="STRING" id="133381.A0A2T9ZBW5"/>
<dbReference type="PANTHER" id="PTHR15271:SF4">
    <property type="entry name" value="CHROMATIN ASSEMBLY FACTOR 1 SUBUNIT B"/>
    <property type="match status" value="1"/>
</dbReference>
<organism evidence="1 2">
    <name type="scientific">Smittium megazygosporum</name>
    <dbReference type="NCBI Taxonomy" id="133381"/>
    <lineage>
        <taxon>Eukaryota</taxon>
        <taxon>Fungi</taxon>
        <taxon>Fungi incertae sedis</taxon>
        <taxon>Zoopagomycota</taxon>
        <taxon>Kickxellomycotina</taxon>
        <taxon>Harpellomycetes</taxon>
        <taxon>Harpellales</taxon>
        <taxon>Legeriomycetaceae</taxon>
        <taxon>Smittium</taxon>
    </lineage>
</organism>
<dbReference type="InterPro" id="IPR015943">
    <property type="entry name" value="WD40/YVTN_repeat-like_dom_sf"/>
</dbReference>
<comment type="caution">
    <text evidence="1">The sequence shown here is derived from an EMBL/GenBank/DDBJ whole genome shotgun (WGS) entry which is preliminary data.</text>
</comment>
<sequence>MFQCNAQVRNLSDSSRKTDFVEAASEITDETEYNQVVAIASLNSIVIYAIPSNENQSSKYLPTKAIAYAGDLHYGSITDFSWSPDGTFIVVVSTDGFASVIWFDSELGESKFFEKSNRMETHVQGKKVNAYIDLSNSKKVSDIIIQNKDQIEVHSPKIKKRRIVPTLISE</sequence>